<accession>A0ABU7MLE4</accession>
<evidence type="ECO:0000256" key="2">
    <source>
        <dbReference type="ARBA" id="ARBA00012393"/>
    </source>
</evidence>
<comment type="caution">
    <text evidence="12">The sequence shown here is derived from an EMBL/GenBank/DDBJ whole genome shotgun (WGS) entry which is preliminary data.</text>
</comment>
<reference evidence="12" key="1">
    <citation type="submission" date="2024-01" db="EMBL/GenBank/DDBJ databases">
        <title>Genome sequence of Mycoplasma ciconiae type strain DSM 25251.</title>
        <authorList>
            <person name="Spergser J."/>
        </authorList>
    </citation>
    <scope>NUCLEOTIDE SEQUENCE [LARGE SCALE GENOMIC DNA]</scope>
    <source>
        <strain evidence="12">DSM 25251</strain>
    </source>
</reference>
<name>A0ABU7MLE4_9BACT</name>
<keyword evidence="6" id="KW-0548">Nucleotidyltransferase</keyword>
<organism evidence="12 13">
    <name type="scientific">Mycoplasmopsis ciconiae</name>
    <dbReference type="NCBI Taxonomy" id="561067"/>
    <lineage>
        <taxon>Bacteria</taxon>
        <taxon>Bacillati</taxon>
        <taxon>Mycoplasmatota</taxon>
        <taxon>Mycoplasmoidales</taxon>
        <taxon>Metamycoplasmataceae</taxon>
        <taxon>Mycoplasmopsis</taxon>
    </lineage>
</organism>
<gene>
    <name evidence="12" type="ORF">V2E24_02055</name>
</gene>
<keyword evidence="8" id="KW-0274">FAD</keyword>
<dbReference type="InterPro" id="IPR014729">
    <property type="entry name" value="Rossmann-like_a/b/a_fold"/>
</dbReference>
<evidence type="ECO:0000256" key="4">
    <source>
        <dbReference type="ARBA" id="ARBA00022643"/>
    </source>
</evidence>
<evidence type="ECO:0000256" key="10">
    <source>
        <dbReference type="ARBA" id="ARBA00049494"/>
    </source>
</evidence>
<evidence type="ECO:0000256" key="3">
    <source>
        <dbReference type="ARBA" id="ARBA00022630"/>
    </source>
</evidence>
<keyword evidence="5" id="KW-0808">Transferase</keyword>
<comment type="pathway">
    <text evidence="1">Cofactor biosynthesis; FAD biosynthesis; FAD from FMN: step 1/1.</text>
</comment>
<keyword evidence="9" id="KW-0067">ATP-binding</keyword>
<dbReference type="InterPro" id="IPR015864">
    <property type="entry name" value="FAD_synthase"/>
</dbReference>
<evidence type="ECO:0000256" key="5">
    <source>
        <dbReference type="ARBA" id="ARBA00022679"/>
    </source>
</evidence>
<evidence type="ECO:0000313" key="12">
    <source>
        <dbReference type="EMBL" id="MEE3928352.1"/>
    </source>
</evidence>
<evidence type="ECO:0000313" key="13">
    <source>
        <dbReference type="Proteomes" id="UP001344817"/>
    </source>
</evidence>
<keyword evidence="4" id="KW-0288">FMN</keyword>
<evidence type="ECO:0000256" key="9">
    <source>
        <dbReference type="ARBA" id="ARBA00022840"/>
    </source>
</evidence>
<proteinExistence type="predicted"/>
<protein>
    <recommendedName>
        <fullName evidence="2">FAD synthase</fullName>
        <ecNumber evidence="2">2.7.7.2</ecNumber>
    </recommendedName>
</protein>
<evidence type="ECO:0000256" key="1">
    <source>
        <dbReference type="ARBA" id="ARBA00004726"/>
    </source>
</evidence>
<feature type="domain" description="FAD synthetase" evidence="11">
    <location>
        <begin position="21"/>
        <end position="164"/>
    </location>
</feature>
<dbReference type="RefSeq" id="WP_330500764.1">
    <property type="nucleotide sequence ID" value="NZ_JAZDWZ010000005.1"/>
</dbReference>
<dbReference type="Gene3D" id="3.40.50.620">
    <property type="entry name" value="HUPs"/>
    <property type="match status" value="1"/>
</dbReference>
<evidence type="ECO:0000256" key="8">
    <source>
        <dbReference type="ARBA" id="ARBA00022827"/>
    </source>
</evidence>
<evidence type="ECO:0000259" key="11">
    <source>
        <dbReference type="Pfam" id="PF06574"/>
    </source>
</evidence>
<comment type="catalytic activity">
    <reaction evidence="10">
        <text>FMN + ATP + H(+) = FAD + diphosphate</text>
        <dbReference type="Rhea" id="RHEA:17237"/>
        <dbReference type="ChEBI" id="CHEBI:15378"/>
        <dbReference type="ChEBI" id="CHEBI:30616"/>
        <dbReference type="ChEBI" id="CHEBI:33019"/>
        <dbReference type="ChEBI" id="CHEBI:57692"/>
        <dbReference type="ChEBI" id="CHEBI:58210"/>
        <dbReference type="EC" id="2.7.7.2"/>
    </reaction>
</comment>
<keyword evidence="7" id="KW-0547">Nucleotide-binding</keyword>
<dbReference type="Proteomes" id="UP001344817">
    <property type="component" value="Unassembled WGS sequence"/>
</dbReference>
<evidence type="ECO:0000256" key="6">
    <source>
        <dbReference type="ARBA" id="ARBA00022695"/>
    </source>
</evidence>
<keyword evidence="3" id="KW-0285">Flavoprotein</keyword>
<dbReference type="SUPFAM" id="SSF52374">
    <property type="entry name" value="Nucleotidylyl transferase"/>
    <property type="match status" value="1"/>
</dbReference>
<keyword evidence="13" id="KW-1185">Reference proteome</keyword>
<dbReference type="NCBIfam" id="NF045965">
    <property type="entry name" value="RibF_rel"/>
    <property type="match status" value="1"/>
</dbReference>
<evidence type="ECO:0000256" key="7">
    <source>
        <dbReference type="ARBA" id="ARBA00022741"/>
    </source>
</evidence>
<dbReference type="EC" id="2.7.7.2" evidence="2"/>
<dbReference type="EMBL" id="JAZDWZ010000005">
    <property type="protein sequence ID" value="MEE3928352.1"/>
    <property type="molecule type" value="Genomic_DNA"/>
</dbReference>
<dbReference type="Pfam" id="PF06574">
    <property type="entry name" value="FAD_syn"/>
    <property type="match status" value="1"/>
</dbReference>
<sequence>MNFSSQQDFFIYDLDTFEPEKNDIFVLGSFESLHMGHYQLFKKAIELKQTKQSRIVLVYFDNSNLPPSKNKEVFCDEQAKEWVIANLDIFDAALKLEFSKISLLDGFEFIEKLTKNKECNIIVGKDFRYGKAAKYDAFSINQHTNVSLDIIDFFKFNNFKISTSTLKEMIKENQFNQVNELLVYNYVISAKLLSNQFLKTSTYTIKLPKGIYACYTYVQNIKYYSYLKSDKDGNYSLYFIDFAYDYQHDLDVTVEILKQLNSNNSSEEFSEEDNYNQVKKYFIDLIKNY</sequence>